<evidence type="ECO:0000256" key="1">
    <source>
        <dbReference type="ARBA" id="ARBA00022898"/>
    </source>
</evidence>
<dbReference type="PANTHER" id="PTHR43686:SF1">
    <property type="entry name" value="AMINOTRAN_5 DOMAIN-CONTAINING PROTEIN"/>
    <property type="match status" value="1"/>
</dbReference>
<dbReference type="InterPro" id="IPR015422">
    <property type="entry name" value="PyrdxlP-dep_Trfase_small"/>
</dbReference>
<name>A0AAW9RI82_9GAMM</name>
<dbReference type="AlphaFoldDB" id="A0AAW9RI82"/>
<dbReference type="EMBL" id="JAZHOG010000009">
    <property type="protein sequence ID" value="MEJ8568699.1"/>
    <property type="molecule type" value="Genomic_DNA"/>
</dbReference>
<evidence type="ECO:0000313" key="3">
    <source>
        <dbReference type="EMBL" id="MEJ8568699.1"/>
    </source>
</evidence>
<dbReference type="Gene3D" id="3.40.640.10">
    <property type="entry name" value="Type I PLP-dependent aspartate aminotransferase-like (Major domain)"/>
    <property type="match status" value="1"/>
</dbReference>
<dbReference type="InterPro" id="IPR015421">
    <property type="entry name" value="PyrdxlP-dep_Trfase_major"/>
</dbReference>
<protein>
    <submittedName>
        <fullName evidence="3">Aminotransferase class V-fold PLP-dependent enzyme</fullName>
    </submittedName>
</protein>
<dbReference type="Proteomes" id="UP001359886">
    <property type="component" value="Unassembled WGS sequence"/>
</dbReference>
<evidence type="ECO:0000313" key="4">
    <source>
        <dbReference type="Proteomes" id="UP001359886"/>
    </source>
</evidence>
<dbReference type="InterPro" id="IPR015424">
    <property type="entry name" value="PyrdxlP-dep_Trfase"/>
</dbReference>
<evidence type="ECO:0000259" key="2">
    <source>
        <dbReference type="Pfam" id="PF00266"/>
    </source>
</evidence>
<reference evidence="3 4" key="1">
    <citation type="submission" date="2024-02" db="EMBL/GenBank/DDBJ databases">
        <title>A novel Wenzhouxiangellaceae bacterium, isolated from coastal sediments.</title>
        <authorList>
            <person name="Du Z.-J."/>
            <person name="Ye Y.-Q."/>
            <person name="Zhang X.-Y."/>
        </authorList>
    </citation>
    <scope>NUCLEOTIDE SEQUENCE [LARGE SCALE GENOMIC DNA]</scope>
    <source>
        <strain evidence="3 4">CH-27</strain>
    </source>
</reference>
<dbReference type="RefSeq" id="WP_354696022.1">
    <property type="nucleotide sequence ID" value="NZ_JAZHOG010000009.1"/>
</dbReference>
<accession>A0AAW9RI82</accession>
<keyword evidence="3" id="KW-0808">Transferase</keyword>
<dbReference type="SUPFAM" id="SSF53383">
    <property type="entry name" value="PLP-dependent transferases"/>
    <property type="match status" value="1"/>
</dbReference>
<proteinExistence type="predicted"/>
<organism evidence="3 4">
    <name type="scientific">Elongatibacter sediminis</name>
    <dbReference type="NCBI Taxonomy" id="3119006"/>
    <lineage>
        <taxon>Bacteria</taxon>
        <taxon>Pseudomonadati</taxon>
        <taxon>Pseudomonadota</taxon>
        <taxon>Gammaproteobacteria</taxon>
        <taxon>Chromatiales</taxon>
        <taxon>Wenzhouxiangellaceae</taxon>
        <taxon>Elongatibacter</taxon>
    </lineage>
</organism>
<dbReference type="InterPro" id="IPR000192">
    <property type="entry name" value="Aminotrans_V_dom"/>
</dbReference>
<dbReference type="PANTHER" id="PTHR43686">
    <property type="entry name" value="SULFURTRANSFERASE-RELATED"/>
    <property type="match status" value="1"/>
</dbReference>
<dbReference type="GO" id="GO:0008483">
    <property type="term" value="F:transaminase activity"/>
    <property type="evidence" value="ECO:0007669"/>
    <property type="project" value="UniProtKB-KW"/>
</dbReference>
<gene>
    <name evidence="3" type="ORF">V3330_13785</name>
</gene>
<comment type="caution">
    <text evidence="3">The sequence shown here is derived from an EMBL/GenBank/DDBJ whole genome shotgun (WGS) entry which is preliminary data.</text>
</comment>
<sequence length="580" mass="64244">MSKKLNLDFDTLRAQIVGCDAPISTPFGKRLMVYADYTASGRCLGFVERYLQQLQRIYANSHTEDDISGRSMTHLLEESEQSIKRSVNAGDSGRIVPVGSGATGAIDKFQQIVGVMLPPATRQNLCHLMDEAIGSERREAFEAFVAEHQPVVFVGPYEHHSNEVSWRQGLSTVVEAPLADDGGIDIAALEELLRDPRYQGRMRIGSFSAASNVTGMISPVHEIAALLHRHDAVACFDYAASAPYVKIDMNPPQDQYDGDASLDAVFISPHKFLGGPGSSGILVFNERLYRSDLPPTVGAGGTVDYVGPTSQDFIRDIEEREKAGTPGVLQILKAGLAFQIKDAMGVEAIEQREYALIGRLFQRWQDHPQIEILGNPDPDRRIGIISFNLRDHAGKYLHPKFVTTLLNDLFGIQSRAGCSCAGPYGHRLLGIDNDTSERYRKWIRQGYSGIKPGWCRISLHYTMDDNEVEFITEAIEFVAERGHLFLPLYHFDLATGAWTHKEGEVVLEPFSLDAALDCCGPTPTSLDAAERAMRYADYMLEAQRIAASLARDAEGPELKLDEELEQLRFFSIPSACSRES</sequence>
<dbReference type="Pfam" id="PF00266">
    <property type="entry name" value="Aminotran_5"/>
    <property type="match status" value="1"/>
</dbReference>
<keyword evidence="4" id="KW-1185">Reference proteome</keyword>
<keyword evidence="3" id="KW-0032">Aminotransferase</keyword>
<keyword evidence="1" id="KW-0663">Pyridoxal phosphate</keyword>
<feature type="domain" description="Aminotransferase class V" evidence="2">
    <location>
        <begin position="152"/>
        <end position="469"/>
    </location>
</feature>
<dbReference type="Gene3D" id="3.90.1150.10">
    <property type="entry name" value="Aspartate Aminotransferase, domain 1"/>
    <property type="match status" value="1"/>
</dbReference>